<evidence type="ECO:0000313" key="2">
    <source>
        <dbReference type="RefSeq" id="XP_023177594.2"/>
    </source>
</evidence>
<evidence type="ECO:0000313" key="1">
    <source>
        <dbReference type="Proteomes" id="UP000504633"/>
    </source>
</evidence>
<dbReference type="AlphaFoldDB" id="A0A6J1ME48"/>
<proteinExistence type="predicted"/>
<name>A0A6J1ME48_DROHY</name>
<dbReference type="KEGG" id="dhe:111603982"/>
<keyword evidence="1" id="KW-1185">Reference proteome</keyword>
<dbReference type="Proteomes" id="UP000504633">
    <property type="component" value="Unplaced"/>
</dbReference>
<dbReference type="OMA" id="CTKIAIA"/>
<organism evidence="1 2">
    <name type="scientific">Drosophila hydei</name>
    <name type="common">Fruit fly</name>
    <dbReference type="NCBI Taxonomy" id="7224"/>
    <lineage>
        <taxon>Eukaryota</taxon>
        <taxon>Metazoa</taxon>
        <taxon>Ecdysozoa</taxon>
        <taxon>Arthropoda</taxon>
        <taxon>Hexapoda</taxon>
        <taxon>Insecta</taxon>
        <taxon>Pterygota</taxon>
        <taxon>Neoptera</taxon>
        <taxon>Endopterygota</taxon>
        <taxon>Diptera</taxon>
        <taxon>Brachycera</taxon>
        <taxon>Muscomorpha</taxon>
        <taxon>Ephydroidea</taxon>
        <taxon>Drosophilidae</taxon>
        <taxon>Drosophila</taxon>
    </lineage>
</organism>
<reference evidence="2" key="1">
    <citation type="submission" date="2025-08" db="UniProtKB">
        <authorList>
            <consortium name="RefSeq"/>
        </authorList>
    </citation>
    <scope>IDENTIFICATION</scope>
    <source>
        <strain evidence="2">15085-1641.00</strain>
        <tissue evidence="2">Whole body</tissue>
    </source>
</reference>
<accession>A0A6J1ME48</accession>
<gene>
    <name evidence="2" type="primary">LOC111603982</name>
</gene>
<sequence>MQRCLYNLNSDRSLSPKALCTKIAVATSTPTPIRKRLRLVQITNLRTTCGLLDRPNLLPLITPFSLFDGYYATNKIQSDNWNTLKLLEYLQIAKEMYQLSDCDALQLLGFFKNNLTEACRHLYLNSNQSIMLLDFDSPWRLSAKSISELPTVEQFTTHTFFKNFHQLFIVNSNILTNVLPQQPLAEQFSGRYLRIQRTFHRGQVIWVGCVLPTQEAPIEVAALLLPSSEQTELKCCTQLMDELEQYLAPLVLASKSWTALEQKPKKHNVVMEVLTTLTTSMDELFKHTIPRDAVSAMLTSYEILY</sequence>
<dbReference type="GeneID" id="111603982"/>
<dbReference type="RefSeq" id="XP_023177594.2">
    <property type="nucleotide sequence ID" value="XM_023321826.2"/>
</dbReference>
<protein>
    <submittedName>
        <fullName evidence="2">Uncharacterized protein LOC111603982</fullName>
    </submittedName>
</protein>
<dbReference type="OrthoDB" id="7857831at2759"/>